<dbReference type="SUPFAM" id="SSF46894">
    <property type="entry name" value="C-terminal effector domain of the bipartite response regulators"/>
    <property type="match status" value="1"/>
</dbReference>
<dbReference type="Gene3D" id="3.40.50.300">
    <property type="entry name" value="P-loop containing nucleotide triphosphate hydrolases"/>
    <property type="match status" value="1"/>
</dbReference>
<evidence type="ECO:0000256" key="6">
    <source>
        <dbReference type="SAM" id="MobiDB-lite"/>
    </source>
</evidence>
<dbReference type="InterPro" id="IPR005158">
    <property type="entry name" value="BTAD"/>
</dbReference>
<evidence type="ECO:0000313" key="9">
    <source>
        <dbReference type="Proteomes" id="UP000245992"/>
    </source>
</evidence>
<feature type="repeat" description="TPR" evidence="4">
    <location>
        <begin position="799"/>
        <end position="832"/>
    </location>
</feature>
<evidence type="ECO:0000256" key="3">
    <source>
        <dbReference type="ARBA" id="ARBA00023125"/>
    </source>
</evidence>
<accession>A0A2T7SN71</accession>
<comment type="caution">
    <text evidence="8">The sequence shown here is derived from an EMBL/GenBank/DDBJ whole genome shotgun (WGS) entry which is preliminary data.</text>
</comment>
<sequence length="1072" mass="118401">MLGPVGLRLDGHRMELGSDKERIVLASLALDVGRSLSMDSLIDRLWDGQTPAHARDNAHTYVSRIRKHLRRAGPSKRMPRIISRAHTYVLQAEGDSIDWHLFQRIAGTSTVGDDQRTVEILTRAEQLWQDEPLTGLPGLWAETVRRTLTERRLRATVSRIAARLRLGHFEDLVSELSALADQHPGDETLLGQLMLAYYGSGRYTEALRVHQQARHLLMAEYGARPGPELNRIHQGILDHVPTHDLTGGSTAPSTTPLSLRSPASTQLAPRNLPHQPPLVGRSTEIRALTESVDTTADGSVISLEAVSGMAGVGKTAIAIRTADRLARRFPDGQLYVDMRAHSPAQEPLSPSAALATLLRLLGAPAQAIPVDLEEQIVLWQNMLAERRTIIVLDDAANSAQIIPLLPGNSASLVITTSRRHLTGIPYARTVALDVLPTPDAITLFRRFAGDDRTSNLREVRRIIDLCGHLPLAIELVASRFRARPSWTLRTLSERLARNPGRLAEIRDADNEMTRAFDLSYHTLTDAQRTAFRRLGLHPGADFTADVAAAMLDLSPGDTERLLEDLLACHLLRELTPDRYRYHDLLREYARLLVISEDSEQERNQVVRRLTDFYIEAADRADRLVYPRRMRRDSQHNGARAPVPNWPDPDSARSWLTAERANLLAAAENAHTYGHPERAAQLAYALAGFLDAECHWQDAETALQHAVTHWAETGPQPALCRALLCLSTTHANTGRYTEAAETGERALAIARTTGDSEAEAEALRIAGTLNWHLGENLTALRLLQKSFAIQDKSGNAWEKARIYNNIAITLLFLGEHDRALDHFQKALAGFTETADKTSSARTLNNVGDMYRRKGDQESARRSFEEAMSFLETTGNRYDQATVRTNLASVLTELGDAATALPLHQESLLEFRSLGDRKSQADTLIGIGEAYRKRGDNEKALICHLDALKVATTIGAGHQMAQAHRCLGRTNLAMGKLDVATEHLQTAVATAARIHDLDEIVEAHIALADVRVTLGQDSDISAILQQGLGETRTLDPREMNILSSRLAEIGNKMSDSTVEDDEPSEGDRPTNVEA</sequence>
<feature type="compositionally biased region" description="Polar residues" evidence="6">
    <location>
        <begin position="247"/>
        <end position="268"/>
    </location>
</feature>
<dbReference type="GO" id="GO:0003677">
    <property type="term" value="F:DNA binding"/>
    <property type="evidence" value="ECO:0007669"/>
    <property type="project" value="UniProtKB-UniRule"/>
</dbReference>
<reference evidence="8 9" key="1">
    <citation type="submission" date="2013-12" db="EMBL/GenBank/DDBJ databases">
        <title>Annotated genome of Streptomyces scopuliridis.</title>
        <authorList>
            <person name="Olson J.B."/>
        </authorList>
    </citation>
    <scope>NUCLEOTIDE SEQUENCE [LARGE SCALE GENOMIC DNA]</scope>
    <source>
        <strain evidence="8 9">RB72</strain>
    </source>
</reference>
<dbReference type="InterPro" id="IPR016032">
    <property type="entry name" value="Sig_transdc_resp-reg_C-effctor"/>
</dbReference>
<dbReference type="PANTHER" id="PTHR47691:SF3">
    <property type="entry name" value="HTH-TYPE TRANSCRIPTIONAL REGULATOR RV0890C-RELATED"/>
    <property type="match status" value="1"/>
</dbReference>
<comment type="similarity">
    <text evidence="1">Belongs to the AfsR/DnrI/RedD regulatory family.</text>
</comment>
<dbReference type="SMART" id="SM00028">
    <property type="entry name" value="TPR"/>
    <property type="match status" value="7"/>
</dbReference>
<dbReference type="STRING" id="1440053.GCA_000718095_04286"/>
<dbReference type="PANTHER" id="PTHR47691">
    <property type="entry name" value="REGULATOR-RELATED"/>
    <property type="match status" value="1"/>
</dbReference>
<dbReference type="PRINTS" id="PR00364">
    <property type="entry name" value="DISEASERSIST"/>
</dbReference>
<dbReference type="Pfam" id="PF13424">
    <property type="entry name" value="TPR_12"/>
    <property type="match status" value="3"/>
</dbReference>
<evidence type="ECO:0000256" key="2">
    <source>
        <dbReference type="ARBA" id="ARBA00023012"/>
    </source>
</evidence>
<dbReference type="InterPro" id="IPR041664">
    <property type="entry name" value="AAA_16"/>
</dbReference>
<feature type="domain" description="OmpR/PhoB-type" evidence="7">
    <location>
        <begin position="1"/>
        <end position="92"/>
    </location>
</feature>
<dbReference type="InterPro" id="IPR036388">
    <property type="entry name" value="WH-like_DNA-bd_sf"/>
</dbReference>
<dbReference type="GO" id="GO:0006355">
    <property type="term" value="P:regulation of DNA-templated transcription"/>
    <property type="evidence" value="ECO:0007669"/>
    <property type="project" value="InterPro"/>
</dbReference>
<evidence type="ECO:0000313" key="8">
    <source>
        <dbReference type="EMBL" id="PVE04341.1"/>
    </source>
</evidence>
<keyword evidence="9" id="KW-1185">Reference proteome</keyword>
<dbReference type="SMART" id="SM01043">
    <property type="entry name" value="BTAD"/>
    <property type="match status" value="1"/>
</dbReference>
<feature type="repeat" description="TPR" evidence="4">
    <location>
        <begin position="839"/>
        <end position="872"/>
    </location>
</feature>
<keyword evidence="3 5" id="KW-0238">DNA-binding</keyword>
<dbReference type="SMART" id="SM00862">
    <property type="entry name" value="Trans_reg_C"/>
    <property type="match status" value="1"/>
</dbReference>
<dbReference type="Gene3D" id="1.10.10.10">
    <property type="entry name" value="Winged helix-like DNA-binding domain superfamily/Winged helix DNA-binding domain"/>
    <property type="match status" value="2"/>
</dbReference>
<gene>
    <name evidence="8" type="ORF">Y717_12595</name>
</gene>
<dbReference type="EMBL" id="AZSP01000391">
    <property type="protein sequence ID" value="PVE04341.1"/>
    <property type="molecule type" value="Genomic_DNA"/>
</dbReference>
<feature type="DNA-binding region" description="OmpR/PhoB-type" evidence="5">
    <location>
        <begin position="1"/>
        <end position="92"/>
    </location>
</feature>
<dbReference type="SUPFAM" id="SSF52540">
    <property type="entry name" value="P-loop containing nucleoside triphosphate hydrolases"/>
    <property type="match status" value="1"/>
</dbReference>
<protein>
    <submittedName>
        <fullName evidence="8">Transcriptional regulator</fullName>
    </submittedName>
</protein>
<dbReference type="AlphaFoldDB" id="A0A2T7SN71"/>
<feature type="region of interest" description="Disordered" evidence="6">
    <location>
        <begin position="240"/>
        <end position="281"/>
    </location>
</feature>
<dbReference type="CDD" id="cd15831">
    <property type="entry name" value="BTAD"/>
    <property type="match status" value="1"/>
</dbReference>
<keyword evidence="4" id="KW-0802">TPR repeat</keyword>
<dbReference type="GO" id="GO:0043531">
    <property type="term" value="F:ADP binding"/>
    <property type="evidence" value="ECO:0007669"/>
    <property type="project" value="InterPro"/>
</dbReference>
<dbReference type="SUPFAM" id="SSF48452">
    <property type="entry name" value="TPR-like"/>
    <property type="match status" value="4"/>
</dbReference>
<dbReference type="Pfam" id="PF03704">
    <property type="entry name" value="BTAD"/>
    <property type="match status" value="1"/>
</dbReference>
<dbReference type="InterPro" id="IPR019734">
    <property type="entry name" value="TPR_rpt"/>
</dbReference>
<evidence type="ECO:0000256" key="4">
    <source>
        <dbReference type="PROSITE-ProRule" id="PRU00339"/>
    </source>
</evidence>
<dbReference type="PROSITE" id="PS51755">
    <property type="entry name" value="OMPR_PHOB"/>
    <property type="match status" value="1"/>
</dbReference>
<feature type="compositionally biased region" description="Basic and acidic residues" evidence="6">
    <location>
        <begin position="1063"/>
        <end position="1072"/>
    </location>
</feature>
<organism evidence="8 9">
    <name type="scientific">Streptomyces scopuliridis RB72</name>
    <dbReference type="NCBI Taxonomy" id="1440053"/>
    <lineage>
        <taxon>Bacteria</taxon>
        <taxon>Bacillati</taxon>
        <taxon>Actinomycetota</taxon>
        <taxon>Actinomycetes</taxon>
        <taxon>Kitasatosporales</taxon>
        <taxon>Streptomycetaceae</taxon>
        <taxon>Streptomyces</taxon>
    </lineage>
</organism>
<feature type="region of interest" description="Disordered" evidence="6">
    <location>
        <begin position="631"/>
        <end position="650"/>
    </location>
</feature>
<dbReference type="GO" id="GO:0000160">
    <property type="term" value="P:phosphorelay signal transduction system"/>
    <property type="evidence" value="ECO:0007669"/>
    <property type="project" value="UniProtKB-KW"/>
</dbReference>
<proteinExistence type="inferred from homology"/>
<evidence type="ECO:0000256" key="1">
    <source>
        <dbReference type="ARBA" id="ARBA00005820"/>
    </source>
</evidence>
<evidence type="ECO:0000259" key="7">
    <source>
        <dbReference type="PROSITE" id="PS51755"/>
    </source>
</evidence>
<dbReference type="InterPro" id="IPR011990">
    <property type="entry name" value="TPR-like_helical_dom_sf"/>
</dbReference>
<dbReference type="PROSITE" id="PS50005">
    <property type="entry name" value="TPR"/>
    <property type="match status" value="2"/>
</dbReference>
<dbReference type="InterPro" id="IPR027417">
    <property type="entry name" value="P-loop_NTPase"/>
</dbReference>
<name>A0A2T7SN71_9ACTN</name>
<dbReference type="Pfam" id="PF13191">
    <property type="entry name" value="AAA_16"/>
    <property type="match status" value="1"/>
</dbReference>
<feature type="region of interest" description="Disordered" evidence="6">
    <location>
        <begin position="1048"/>
        <end position="1072"/>
    </location>
</feature>
<keyword evidence="2" id="KW-0902">Two-component regulatory system</keyword>
<evidence type="ECO:0000256" key="5">
    <source>
        <dbReference type="PROSITE-ProRule" id="PRU01091"/>
    </source>
</evidence>
<dbReference type="Gene3D" id="1.25.40.10">
    <property type="entry name" value="Tetratricopeptide repeat domain"/>
    <property type="match status" value="3"/>
</dbReference>
<dbReference type="Proteomes" id="UP000245992">
    <property type="component" value="Unassembled WGS sequence"/>
</dbReference>
<dbReference type="InterPro" id="IPR001867">
    <property type="entry name" value="OmpR/PhoB-type_DNA-bd"/>
</dbReference>